<dbReference type="PANTHER" id="PTHR30471:SF3">
    <property type="entry name" value="UPF0758 PROTEIN YEES-RELATED"/>
    <property type="match status" value="1"/>
</dbReference>
<organism evidence="3 4">
    <name type="scientific">Stakelama sediminis</name>
    <dbReference type="NCBI Taxonomy" id="463200"/>
    <lineage>
        <taxon>Bacteria</taxon>
        <taxon>Pseudomonadati</taxon>
        <taxon>Pseudomonadota</taxon>
        <taxon>Alphaproteobacteria</taxon>
        <taxon>Sphingomonadales</taxon>
        <taxon>Sphingomonadaceae</taxon>
        <taxon>Stakelama</taxon>
    </lineage>
</organism>
<dbReference type="PROSITE" id="PS01302">
    <property type="entry name" value="UPF0758"/>
    <property type="match status" value="1"/>
</dbReference>
<evidence type="ECO:0000259" key="2">
    <source>
        <dbReference type="Pfam" id="PF04002"/>
    </source>
</evidence>
<keyword evidence="1" id="KW-0482">Metalloprotease</keyword>
<keyword evidence="1" id="KW-0645">Protease</keyword>
<proteinExistence type="predicted"/>
<evidence type="ECO:0000313" key="3">
    <source>
        <dbReference type="EMBL" id="MBB5717850.1"/>
    </source>
</evidence>
<reference evidence="3 4" key="1">
    <citation type="submission" date="2020-08" db="EMBL/GenBank/DDBJ databases">
        <title>Genomic Encyclopedia of Type Strains, Phase IV (KMG-IV): sequencing the most valuable type-strain genomes for metagenomic binning, comparative biology and taxonomic classification.</title>
        <authorList>
            <person name="Goeker M."/>
        </authorList>
    </citation>
    <scope>NUCLEOTIDE SEQUENCE [LARGE SCALE GENOMIC DNA]</scope>
    <source>
        <strain evidence="3 4">DSM 27203</strain>
    </source>
</reference>
<dbReference type="InterPro" id="IPR020891">
    <property type="entry name" value="UPF0758_CS"/>
</dbReference>
<dbReference type="InterPro" id="IPR025657">
    <property type="entry name" value="RadC_JAB"/>
</dbReference>
<evidence type="ECO:0000256" key="1">
    <source>
        <dbReference type="ARBA" id="ARBA00023049"/>
    </source>
</evidence>
<keyword evidence="1" id="KW-0378">Hydrolase</keyword>
<dbReference type="AlphaFoldDB" id="A0A840YWB5"/>
<gene>
    <name evidence="3" type="ORF">FHR23_000757</name>
</gene>
<feature type="domain" description="RadC-like JAB" evidence="2">
    <location>
        <begin position="25"/>
        <end position="127"/>
    </location>
</feature>
<accession>A0A840YWB5</accession>
<protein>
    <submittedName>
        <fullName evidence="3">DNA repair protein RadC</fullName>
    </submittedName>
</protein>
<comment type="caution">
    <text evidence="3">The sequence shown here is derived from an EMBL/GenBank/DDBJ whole genome shotgun (WGS) entry which is preliminary data.</text>
</comment>
<evidence type="ECO:0000313" key="4">
    <source>
        <dbReference type="Proteomes" id="UP000554342"/>
    </source>
</evidence>
<dbReference type="Gene3D" id="3.40.140.10">
    <property type="entry name" value="Cytidine Deaminase, domain 2"/>
    <property type="match status" value="1"/>
</dbReference>
<dbReference type="GO" id="GO:0008237">
    <property type="term" value="F:metallopeptidase activity"/>
    <property type="evidence" value="ECO:0007669"/>
    <property type="project" value="UniProtKB-KW"/>
</dbReference>
<keyword evidence="4" id="KW-1185">Reference proteome</keyword>
<dbReference type="RefSeq" id="WP_184001564.1">
    <property type="nucleotide sequence ID" value="NZ_BAABIF010000004.1"/>
</dbReference>
<dbReference type="Proteomes" id="UP000554342">
    <property type="component" value="Unassembled WGS sequence"/>
</dbReference>
<dbReference type="InterPro" id="IPR001405">
    <property type="entry name" value="UPF0758"/>
</dbReference>
<dbReference type="Pfam" id="PF04002">
    <property type="entry name" value="RadC"/>
    <property type="match status" value="1"/>
</dbReference>
<dbReference type="PANTHER" id="PTHR30471">
    <property type="entry name" value="DNA REPAIR PROTEIN RADC"/>
    <property type="match status" value="1"/>
</dbReference>
<name>A0A840YWB5_9SPHN</name>
<sequence>MPSAPRGPSTPADPADRWFAGIACAPVEMVAFAYCDAQMRLLGMRHIRSLEIDRAELPLRDITTDALGFGATKMVMAHNHPSGIARPSRGDCTATRALVRLLAPIGITLIDHLILTPDASASFRALGLL</sequence>
<dbReference type="EMBL" id="JACIJI010000001">
    <property type="protein sequence ID" value="MBB5717850.1"/>
    <property type="molecule type" value="Genomic_DNA"/>
</dbReference>